<comment type="caution">
    <text evidence="1">The sequence shown here is derived from an EMBL/GenBank/DDBJ whole genome shotgun (WGS) entry which is preliminary data.</text>
</comment>
<evidence type="ECO:0000313" key="1">
    <source>
        <dbReference type="EMBL" id="EMA66168.1"/>
    </source>
</evidence>
<gene>
    <name evidence="1" type="ORF">C468_05051</name>
</gene>
<reference evidence="1 2" key="1">
    <citation type="journal article" date="2014" name="PLoS Genet.">
        <title>Phylogenetically driven sequencing of extremely halophilic archaea reveals strategies for static and dynamic osmo-response.</title>
        <authorList>
            <person name="Becker E.A."/>
            <person name="Seitzer P.M."/>
            <person name="Tritt A."/>
            <person name="Larsen D."/>
            <person name="Krusor M."/>
            <person name="Yao A.I."/>
            <person name="Wu D."/>
            <person name="Madern D."/>
            <person name="Eisen J.A."/>
            <person name="Darling A.E."/>
            <person name="Facciotti M.T."/>
        </authorList>
    </citation>
    <scope>NUCLEOTIDE SEQUENCE [LARGE SCALE GENOMIC DNA]</scope>
    <source>
        <strain evidence="1 2">JCM 14978</strain>
    </source>
</reference>
<protein>
    <submittedName>
        <fullName evidence="1">Uncharacterized protein</fullName>
    </submittedName>
</protein>
<keyword evidence="2" id="KW-1185">Reference proteome</keyword>
<dbReference type="EMBL" id="AOJH01000037">
    <property type="protein sequence ID" value="EMA66168.1"/>
    <property type="molecule type" value="Genomic_DNA"/>
</dbReference>
<accession>M0P8J3</accession>
<dbReference type="Proteomes" id="UP000011546">
    <property type="component" value="Unassembled WGS sequence"/>
</dbReference>
<sequence>MVFRSRRKCISNFGIVNKRYRVYVMNWTVLLKKAVQNYASKISNSGYKLLVANFHAKLKKKWMVGKCP</sequence>
<dbReference type="AlphaFoldDB" id="M0P8J3"/>
<evidence type="ECO:0000313" key="2">
    <source>
        <dbReference type="Proteomes" id="UP000011546"/>
    </source>
</evidence>
<organism evidence="1 2">
    <name type="scientific">Halorubrum kocurii JCM 14978</name>
    <dbReference type="NCBI Taxonomy" id="1230456"/>
    <lineage>
        <taxon>Archaea</taxon>
        <taxon>Methanobacteriati</taxon>
        <taxon>Methanobacteriota</taxon>
        <taxon>Stenosarchaea group</taxon>
        <taxon>Halobacteria</taxon>
        <taxon>Halobacteriales</taxon>
        <taxon>Haloferacaceae</taxon>
        <taxon>Halorubrum</taxon>
    </lineage>
</organism>
<name>M0P8J3_9EURY</name>
<proteinExistence type="predicted"/>